<evidence type="ECO:0000256" key="7">
    <source>
        <dbReference type="ARBA" id="ARBA00023136"/>
    </source>
</evidence>
<evidence type="ECO:0000256" key="8">
    <source>
        <dbReference type="ARBA" id="ARBA00023170"/>
    </source>
</evidence>
<dbReference type="PANTHER" id="PTHR21137:SF35">
    <property type="entry name" value="ODORANT RECEPTOR 19A-RELATED"/>
    <property type="match status" value="1"/>
</dbReference>
<proteinExistence type="predicted"/>
<sequence>MASLIQDSFKISIDVLRFFGLYPSNNSSVLVKVKSILLYFLTYVLVSTLILIGILSNNDYDSMQMNFMVIFLCETVGFGLKVLSLLFDGRRIVNCVNCLEQPDFQPFDFEEKKITDECVYVCHRNSAVFFYGILACVSAWTLPSLQSKGRKLPLNCWLPYDPTADLFNYCATLIFLVTAIFFEAFAGGMIDPILGGLAYHATCQIKILKYNLENLGKLKSSEIYGVQFEDIFQHLRRCINRHRNILKYIMRLKVLY</sequence>
<evidence type="ECO:0000256" key="2">
    <source>
        <dbReference type="ARBA" id="ARBA00022475"/>
    </source>
</evidence>
<evidence type="ECO:0000256" key="3">
    <source>
        <dbReference type="ARBA" id="ARBA00022606"/>
    </source>
</evidence>
<evidence type="ECO:0000313" key="11">
    <source>
        <dbReference type="EMBL" id="KAJ3651768.1"/>
    </source>
</evidence>
<name>A0AA38IA68_9CUCU</name>
<keyword evidence="2" id="KW-1003">Cell membrane</keyword>
<dbReference type="Pfam" id="PF02949">
    <property type="entry name" value="7tm_6"/>
    <property type="match status" value="1"/>
</dbReference>
<dbReference type="PANTHER" id="PTHR21137">
    <property type="entry name" value="ODORANT RECEPTOR"/>
    <property type="match status" value="1"/>
</dbReference>
<organism evidence="11 12">
    <name type="scientific">Zophobas morio</name>
    <dbReference type="NCBI Taxonomy" id="2755281"/>
    <lineage>
        <taxon>Eukaryota</taxon>
        <taxon>Metazoa</taxon>
        <taxon>Ecdysozoa</taxon>
        <taxon>Arthropoda</taxon>
        <taxon>Hexapoda</taxon>
        <taxon>Insecta</taxon>
        <taxon>Pterygota</taxon>
        <taxon>Neoptera</taxon>
        <taxon>Endopterygota</taxon>
        <taxon>Coleoptera</taxon>
        <taxon>Polyphaga</taxon>
        <taxon>Cucujiformia</taxon>
        <taxon>Tenebrionidae</taxon>
        <taxon>Zophobas</taxon>
    </lineage>
</organism>
<dbReference type="GO" id="GO:0005886">
    <property type="term" value="C:plasma membrane"/>
    <property type="evidence" value="ECO:0007669"/>
    <property type="project" value="UniProtKB-SubCell"/>
</dbReference>
<evidence type="ECO:0000313" key="12">
    <source>
        <dbReference type="Proteomes" id="UP001168821"/>
    </source>
</evidence>
<comment type="subcellular location">
    <subcellularLocation>
        <location evidence="1">Cell membrane</location>
        <topology evidence="1">Multi-pass membrane protein</topology>
    </subcellularLocation>
</comment>
<feature type="transmembrane region" description="Helical" evidence="10">
    <location>
        <begin position="128"/>
        <end position="146"/>
    </location>
</feature>
<dbReference type="EMBL" id="JALNTZ010000005">
    <property type="protein sequence ID" value="KAJ3651768.1"/>
    <property type="molecule type" value="Genomic_DNA"/>
</dbReference>
<feature type="transmembrane region" description="Helical" evidence="10">
    <location>
        <begin position="36"/>
        <end position="55"/>
    </location>
</feature>
<evidence type="ECO:0000256" key="9">
    <source>
        <dbReference type="ARBA" id="ARBA00023224"/>
    </source>
</evidence>
<evidence type="ECO:0000256" key="6">
    <source>
        <dbReference type="ARBA" id="ARBA00022989"/>
    </source>
</evidence>
<evidence type="ECO:0000256" key="4">
    <source>
        <dbReference type="ARBA" id="ARBA00022692"/>
    </source>
</evidence>
<evidence type="ECO:0000256" key="5">
    <source>
        <dbReference type="ARBA" id="ARBA00022725"/>
    </source>
</evidence>
<keyword evidence="9" id="KW-0807">Transducer</keyword>
<gene>
    <name evidence="11" type="ORF">Zmor_017783</name>
</gene>
<dbReference type="GO" id="GO:0004984">
    <property type="term" value="F:olfactory receptor activity"/>
    <property type="evidence" value="ECO:0007669"/>
    <property type="project" value="InterPro"/>
</dbReference>
<feature type="transmembrane region" description="Helical" evidence="10">
    <location>
        <begin position="67"/>
        <end position="87"/>
    </location>
</feature>
<dbReference type="AlphaFoldDB" id="A0AA38IA68"/>
<dbReference type="Proteomes" id="UP001168821">
    <property type="component" value="Unassembled WGS sequence"/>
</dbReference>
<evidence type="ECO:0000256" key="1">
    <source>
        <dbReference type="ARBA" id="ARBA00004651"/>
    </source>
</evidence>
<comment type="caution">
    <text evidence="11">The sequence shown here is derived from an EMBL/GenBank/DDBJ whole genome shotgun (WGS) entry which is preliminary data.</text>
</comment>
<keyword evidence="6 10" id="KW-1133">Transmembrane helix</keyword>
<keyword evidence="7 10" id="KW-0472">Membrane</keyword>
<evidence type="ECO:0000256" key="10">
    <source>
        <dbReference type="SAM" id="Phobius"/>
    </source>
</evidence>
<accession>A0AA38IA68</accession>
<keyword evidence="8" id="KW-0675">Receptor</keyword>
<keyword evidence="3" id="KW-0716">Sensory transduction</keyword>
<keyword evidence="5" id="KW-0552">Olfaction</keyword>
<dbReference type="InterPro" id="IPR004117">
    <property type="entry name" value="7tm6_olfct_rcpt"/>
</dbReference>
<protein>
    <submittedName>
        <fullName evidence="11">Uncharacterized protein</fullName>
    </submittedName>
</protein>
<dbReference type="GO" id="GO:0007165">
    <property type="term" value="P:signal transduction"/>
    <property type="evidence" value="ECO:0007669"/>
    <property type="project" value="UniProtKB-KW"/>
</dbReference>
<keyword evidence="12" id="KW-1185">Reference proteome</keyword>
<reference evidence="11" key="1">
    <citation type="journal article" date="2023" name="G3 (Bethesda)">
        <title>Whole genome assemblies of Zophobas morio and Tenebrio molitor.</title>
        <authorList>
            <person name="Kaur S."/>
            <person name="Stinson S.A."/>
            <person name="diCenzo G.C."/>
        </authorList>
    </citation>
    <scope>NUCLEOTIDE SEQUENCE</scope>
    <source>
        <strain evidence="11">QUZm001</strain>
    </source>
</reference>
<feature type="transmembrane region" description="Helical" evidence="10">
    <location>
        <begin position="166"/>
        <end position="186"/>
    </location>
</feature>
<dbReference type="GO" id="GO:0005549">
    <property type="term" value="F:odorant binding"/>
    <property type="evidence" value="ECO:0007669"/>
    <property type="project" value="InterPro"/>
</dbReference>
<keyword evidence="4 10" id="KW-0812">Transmembrane</keyword>